<keyword evidence="2" id="KW-1185">Reference proteome</keyword>
<protein>
    <submittedName>
        <fullName evidence="1">Uncharacterized protein</fullName>
    </submittedName>
</protein>
<reference evidence="1 2" key="1">
    <citation type="submission" date="2024-10" db="EMBL/GenBank/DDBJ databases">
        <authorList>
            <person name="Kim D."/>
        </authorList>
    </citation>
    <scope>NUCLEOTIDE SEQUENCE [LARGE SCALE GENOMIC DNA]</scope>
    <source>
        <strain evidence="1">BH-2024</strain>
    </source>
</reference>
<organism evidence="1 2">
    <name type="scientific">Heterodera trifolii</name>
    <dbReference type="NCBI Taxonomy" id="157864"/>
    <lineage>
        <taxon>Eukaryota</taxon>
        <taxon>Metazoa</taxon>
        <taxon>Ecdysozoa</taxon>
        <taxon>Nematoda</taxon>
        <taxon>Chromadorea</taxon>
        <taxon>Rhabditida</taxon>
        <taxon>Tylenchina</taxon>
        <taxon>Tylenchomorpha</taxon>
        <taxon>Tylenchoidea</taxon>
        <taxon>Heteroderidae</taxon>
        <taxon>Heteroderinae</taxon>
        <taxon>Heterodera</taxon>
    </lineage>
</organism>
<proteinExistence type="predicted"/>
<name>A0ABD2JRR6_9BILA</name>
<dbReference type="EMBL" id="JBICBT010000915">
    <property type="protein sequence ID" value="KAL3093330.1"/>
    <property type="molecule type" value="Genomic_DNA"/>
</dbReference>
<evidence type="ECO:0000313" key="1">
    <source>
        <dbReference type="EMBL" id="KAL3093330.1"/>
    </source>
</evidence>
<gene>
    <name evidence="1" type="ORF">niasHT_023807</name>
</gene>
<comment type="caution">
    <text evidence="1">The sequence shown here is derived from an EMBL/GenBank/DDBJ whole genome shotgun (WGS) entry which is preliminary data.</text>
</comment>
<dbReference type="AlphaFoldDB" id="A0ABD2JRR6"/>
<dbReference type="Proteomes" id="UP001620626">
    <property type="component" value="Unassembled WGS sequence"/>
</dbReference>
<accession>A0ABD2JRR6</accession>
<sequence length="88" mass="9822">MGTDRALEEVMRRMYDSRMHRQGESDVVLSHLPPGRSVSLSGLLSTGGSHYAFVHPPLAVILDDVDKQVDIARSARVFPHKRRIKTIG</sequence>
<evidence type="ECO:0000313" key="2">
    <source>
        <dbReference type="Proteomes" id="UP001620626"/>
    </source>
</evidence>